<comment type="caution">
    <text evidence="2">The sequence shown here is derived from an EMBL/GenBank/DDBJ whole genome shotgun (WGS) entry which is preliminary data.</text>
</comment>
<evidence type="ECO:0000313" key="2">
    <source>
        <dbReference type="EMBL" id="GIU49529.1"/>
    </source>
</evidence>
<reference evidence="2" key="1">
    <citation type="submission" date="2021-05" db="EMBL/GenBank/DDBJ databases">
        <title>Molecular characterization for Shewanella algae harboring chromosomal blaOXA-55-like strains isolated from clinical and environment sample.</title>
        <authorList>
            <person name="Ohama Y."/>
            <person name="Aoki K."/>
            <person name="Harada S."/>
            <person name="Moriya K."/>
            <person name="Ishii Y."/>
            <person name="Tateda K."/>
        </authorList>
    </citation>
    <scope>NUCLEOTIDE SEQUENCE</scope>
    <source>
        <strain evidence="2">JCM 11563</strain>
    </source>
</reference>
<sequence>MLTKILITVLVIVAAMLYIRRPKEQSQSTRVNTKELASNIKLRVVGYILIALSLIATAAYWYWDWNDSRQVVSVTIVSPVSDESVVYQVRKKDITSNEITTINGIRIRLSNQERIIVANPVNE</sequence>
<keyword evidence="1" id="KW-0472">Membrane</keyword>
<organism evidence="2 3">
    <name type="scientific">Shewanella sairae</name>
    <dbReference type="NCBI Taxonomy" id="190310"/>
    <lineage>
        <taxon>Bacteria</taxon>
        <taxon>Pseudomonadati</taxon>
        <taxon>Pseudomonadota</taxon>
        <taxon>Gammaproteobacteria</taxon>
        <taxon>Alteromonadales</taxon>
        <taxon>Shewanellaceae</taxon>
        <taxon>Shewanella</taxon>
    </lineage>
</organism>
<dbReference type="Proteomes" id="UP000887104">
    <property type="component" value="Unassembled WGS sequence"/>
</dbReference>
<feature type="transmembrane region" description="Helical" evidence="1">
    <location>
        <begin position="6"/>
        <end position="23"/>
    </location>
</feature>
<evidence type="ECO:0000313" key="3">
    <source>
        <dbReference type="Proteomes" id="UP000887104"/>
    </source>
</evidence>
<proteinExistence type="predicted"/>
<keyword evidence="1" id="KW-1133">Transmembrane helix</keyword>
<name>A0ABQ4PN64_9GAMM</name>
<keyword evidence="3" id="KW-1185">Reference proteome</keyword>
<evidence type="ECO:0008006" key="4">
    <source>
        <dbReference type="Google" id="ProtNLM"/>
    </source>
</evidence>
<keyword evidence="1" id="KW-0812">Transmembrane</keyword>
<feature type="transmembrane region" description="Helical" evidence="1">
    <location>
        <begin position="44"/>
        <end position="63"/>
    </location>
</feature>
<gene>
    <name evidence="2" type="ORF">TUM4438_33360</name>
</gene>
<evidence type="ECO:0000256" key="1">
    <source>
        <dbReference type="SAM" id="Phobius"/>
    </source>
</evidence>
<dbReference type="EMBL" id="BPEY01000070">
    <property type="protein sequence ID" value="GIU49529.1"/>
    <property type="molecule type" value="Genomic_DNA"/>
</dbReference>
<accession>A0ABQ4PN64</accession>
<dbReference type="RefSeq" id="WP_220782296.1">
    <property type="nucleotide sequence ID" value="NZ_BPEY01000070.1"/>
</dbReference>
<protein>
    <recommendedName>
        <fullName evidence="4">Antitermination protein NusG</fullName>
    </recommendedName>
</protein>